<evidence type="ECO:0000259" key="8">
    <source>
        <dbReference type="PROSITE" id="PS51330"/>
    </source>
</evidence>
<dbReference type="PANTHER" id="PTHR48069:SF3">
    <property type="entry name" value="DIHYDROFOLATE REDUCTASE"/>
    <property type="match status" value="1"/>
</dbReference>
<evidence type="ECO:0000256" key="5">
    <source>
        <dbReference type="ARBA" id="ARBA00022857"/>
    </source>
</evidence>
<evidence type="ECO:0000256" key="7">
    <source>
        <dbReference type="PIRNR" id="PIRNR000194"/>
    </source>
</evidence>
<dbReference type="GO" id="GO:0046654">
    <property type="term" value="P:tetrahydrofolate biosynthetic process"/>
    <property type="evidence" value="ECO:0007669"/>
    <property type="project" value="UniProtKB-UniPathway"/>
</dbReference>
<evidence type="ECO:0000313" key="10">
    <source>
        <dbReference type="Proteomes" id="UP000182345"/>
    </source>
</evidence>
<dbReference type="Pfam" id="PF00186">
    <property type="entry name" value="DHFR_1"/>
    <property type="match status" value="1"/>
</dbReference>
<accession>A0A1J4RRZ7</accession>
<dbReference type="EC" id="1.5.1.3" evidence="3 7"/>
<keyword evidence="6 7" id="KW-0560">Oxidoreductase</keyword>
<evidence type="ECO:0000256" key="6">
    <source>
        <dbReference type="ARBA" id="ARBA00023002"/>
    </source>
</evidence>
<comment type="pathway">
    <text evidence="1 7">Cofactor biosynthesis; tetrahydrofolate biosynthesis; 5,6,7,8-tetrahydrofolate from 7,8-dihydrofolate: step 1/1.</text>
</comment>
<comment type="function">
    <text evidence="7">Key enzyme in folate metabolism. Catalyzes an essential reaction for de novo glycine and purine synthesis, and for DNA precursor synthesis.</text>
</comment>
<dbReference type="GO" id="GO:0005829">
    <property type="term" value="C:cytosol"/>
    <property type="evidence" value="ECO:0007669"/>
    <property type="project" value="TreeGrafter"/>
</dbReference>
<dbReference type="PANTHER" id="PTHR48069">
    <property type="entry name" value="DIHYDROFOLATE REDUCTASE"/>
    <property type="match status" value="1"/>
</dbReference>
<reference evidence="9 10" key="1">
    <citation type="journal article" date="2016" name="Environ. Microbiol.">
        <title>Genomic resolution of a cold subsurface aquifer community provides metabolic insights for novel microbes adapted to high CO concentrations.</title>
        <authorList>
            <person name="Probst A.J."/>
            <person name="Castelle C.J."/>
            <person name="Singh A."/>
            <person name="Brown C.T."/>
            <person name="Anantharaman K."/>
            <person name="Sharon I."/>
            <person name="Hug L.A."/>
            <person name="Burstein D."/>
            <person name="Emerson J.B."/>
            <person name="Thomas B.C."/>
            <person name="Banfield J.F."/>
        </authorList>
    </citation>
    <scope>NUCLEOTIDE SEQUENCE [LARGE SCALE GENOMIC DNA]</scope>
    <source>
        <strain evidence="9">CG1_02_44_10</strain>
    </source>
</reference>
<organism evidence="9 10">
    <name type="scientific">Candidatus Collierbacteria bacterium CG1_02_44_10</name>
    <dbReference type="NCBI Taxonomy" id="1805087"/>
    <lineage>
        <taxon>Bacteria</taxon>
        <taxon>Candidatus Collieribacteriota</taxon>
    </lineage>
</organism>
<dbReference type="PRINTS" id="PR00070">
    <property type="entry name" value="DHFR"/>
</dbReference>
<gene>
    <name evidence="9" type="ORF">AUJ42_03610</name>
</gene>
<dbReference type="Gene3D" id="3.40.430.10">
    <property type="entry name" value="Dihydrofolate Reductase, subunit A"/>
    <property type="match status" value="1"/>
</dbReference>
<keyword evidence="4 7" id="KW-0554">One-carbon metabolism</keyword>
<evidence type="ECO:0000256" key="3">
    <source>
        <dbReference type="ARBA" id="ARBA00012856"/>
    </source>
</evidence>
<dbReference type="PIRSF" id="PIRSF000194">
    <property type="entry name" value="DHFR"/>
    <property type="match status" value="1"/>
</dbReference>
<dbReference type="EMBL" id="MNUK01000082">
    <property type="protein sequence ID" value="OIN90169.1"/>
    <property type="molecule type" value="Genomic_DNA"/>
</dbReference>
<protein>
    <recommendedName>
        <fullName evidence="3 7">Dihydrofolate reductase</fullName>
        <ecNumber evidence="3 7">1.5.1.3</ecNumber>
    </recommendedName>
</protein>
<dbReference type="InterPro" id="IPR012259">
    <property type="entry name" value="DHFR"/>
</dbReference>
<dbReference type="GO" id="GO:0046452">
    <property type="term" value="P:dihydrofolate metabolic process"/>
    <property type="evidence" value="ECO:0007669"/>
    <property type="project" value="TreeGrafter"/>
</dbReference>
<proteinExistence type="inferred from homology"/>
<dbReference type="SUPFAM" id="SSF53597">
    <property type="entry name" value="Dihydrofolate reductase-like"/>
    <property type="match status" value="1"/>
</dbReference>
<name>A0A1J4RRZ7_9BACT</name>
<comment type="catalytic activity">
    <reaction evidence="7">
        <text>(6S)-5,6,7,8-tetrahydrofolate + NADP(+) = 7,8-dihydrofolate + NADPH + H(+)</text>
        <dbReference type="Rhea" id="RHEA:15009"/>
        <dbReference type="ChEBI" id="CHEBI:15378"/>
        <dbReference type="ChEBI" id="CHEBI:57451"/>
        <dbReference type="ChEBI" id="CHEBI:57453"/>
        <dbReference type="ChEBI" id="CHEBI:57783"/>
        <dbReference type="ChEBI" id="CHEBI:58349"/>
        <dbReference type="EC" id="1.5.1.3"/>
    </reaction>
</comment>
<keyword evidence="5 7" id="KW-0521">NADP</keyword>
<dbReference type="GO" id="GO:0050661">
    <property type="term" value="F:NADP binding"/>
    <property type="evidence" value="ECO:0007669"/>
    <property type="project" value="InterPro"/>
</dbReference>
<dbReference type="Proteomes" id="UP000182345">
    <property type="component" value="Unassembled WGS sequence"/>
</dbReference>
<dbReference type="InterPro" id="IPR001796">
    <property type="entry name" value="DHFR_dom"/>
</dbReference>
<dbReference type="GO" id="GO:0004146">
    <property type="term" value="F:dihydrofolate reductase activity"/>
    <property type="evidence" value="ECO:0007669"/>
    <property type="project" value="UniProtKB-EC"/>
</dbReference>
<dbReference type="GO" id="GO:0006730">
    <property type="term" value="P:one-carbon metabolic process"/>
    <property type="evidence" value="ECO:0007669"/>
    <property type="project" value="UniProtKB-KW"/>
</dbReference>
<sequence length="159" mass="17955">MTISAIAAIGKNRELGKNGDLVWRIPEDMKFFKEKTTGHPVIMGRKTFESLPGGALRNRTNIVVTRNADYHAARCVVVQTIEDAISEAKKRDQEEIFIIGGGEIYRLALPYTDKLYLTVIDRASDADAYFPEYEGSFKKISEQKSSHRGIPYSIVELER</sequence>
<dbReference type="UniPathway" id="UPA00077">
    <property type="reaction ID" value="UER00158"/>
</dbReference>
<dbReference type="PROSITE" id="PS51330">
    <property type="entry name" value="DHFR_2"/>
    <property type="match status" value="1"/>
</dbReference>
<evidence type="ECO:0000256" key="1">
    <source>
        <dbReference type="ARBA" id="ARBA00004903"/>
    </source>
</evidence>
<comment type="caution">
    <text evidence="9">The sequence shown here is derived from an EMBL/GenBank/DDBJ whole genome shotgun (WGS) entry which is preliminary data.</text>
</comment>
<evidence type="ECO:0000313" key="9">
    <source>
        <dbReference type="EMBL" id="OIN90169.1"/>
    </source>
</evidence>
<feature type="domain" description="DHFR" evidence="8">
    <location>
        <begin position="2"/>
        <end position="159"/>
    </location>
</feature>
<dbReference type="InterPro" id="IPR024072">
    <property type="entry name" value="DHFR-like_dom_sf"/>
</dbReference>
<dbReference type="CDD" id="cd00209">
    <property type="entry name" value="DHFR"/>
    <property type="match status" value="1"/>
</dbReference>
<evidence type="ECO:0000256" key="4">
    <source>
        <dbReference type="ARBA" id="ARBA00022563"/>
    </source>
</evidence>
<comment type="similarity">
    <text evidence="2 7">Belongs to the dihydrofolate reductase family.</text>
</comment>
<evidence type="ECO:0000256" key="2">
    <source>
        <dbReference type="ARBA" id="ARBA00009539"/>
    </source>
</evidence>
<dbReference type="GO" id="GO:0046655">
    <property type="term" value="P:folic acid metabolic process"/>
    <property type="evidence" value="ECO:0007669"/>
    <property type="project" value="TreeGrafter"/>
</dbReference>
<dbReference type="AlphaFoldDB" id="A0A1J4RRZ7"/>